<dbReference type="SUPFAM" id="SSF49899">
    <property type="entry name" value="Concanavalin A-like lectins/glucanases"/>
    <property type="match status" value="1"/>
</dbReference>
<dbReference type="Gene3D" id="2.60.120.200">
    <property type="match status" value="1"/>
</dbReference>
<proteinExistence type="inferred from homology"/>
<keyword evidence="4" id="KW-0378">Hydrolase</keyword>
<protein>
    <submittedName>
        <fullName evidence="4">Glycoside hydrolase family 16 protein</fullName>
    </submittedName>
</protein>
<sequence>MPRTGFKAAGTTLAALCLFPFVTSSATSAVAAPAQPAAPSPKAEVFFDDFSGAELDRSKWKVEVTGDNFTTVNSEQQAYVDSPETIYIDHDDANTGAENGALALHARSTPGFQAPDGNTYDFQSGRVNTQDNFEFTYGRYSAKVKLPEGGTSQGLWPAWWSLGANIDEVSWPQCGEVDVMESVGEPWTSVALHGPEYHGDTPIAGQQQFEGSDPGDWHVFTADWTPEGITFLVDDAEIYKITKAEMEQNGWTWVYDDPQFMILNFALGGQFPNGVNGVTEPYFGLPQESVDKVKAGNARYLVDWVRVEQ</sequence>
<keyword evidence="5" id="KW-1185">Reference proteome</keyword>
<organism evidence="4 5">
    <name type="scientific">Saccharopolyspora gregorii</name>
    <dbReference type="NCBI Taxonomy" id="33914"/>
    <lineage>
        <taxon>Bacteria</taxon>
        <taxon>Bacillati</taxon>
        <taxon>Actinomycetota</taxon>
        <taxon>Actinomycetes</taxon>
        <taxon>Pseudonocardiales</taxon>
        <taxon>Pseudonocardiaceae</taxon>
        <taxon>Saccharopolyspora</taxon>
    </lineage>
</organism>
<evidence type="ECO:0000256" key="2">
    <source>
        <dbReference type="SAM" id="SignalP"/>
    </source>
</evidence>
<accession>A0ABP6RY19</accession>
<dbReference type="PANTHER" id="PTHR10963">
    <property type="entry name" value="GLYCOSYL HYDROLASE-RELATED"/>
    <property type="match status" value="1"/>
</dbReference>
<evidence type="ECO:0000256" key="1">
    <source>
        <dbReference type="ARBA" id="ARBA00006865"/>
    </source>
</evidence>
<dbReference type="CDD" id="cd08023">
    <property type="entry name" value="GH16_laminarinase_like"/>
    <property type="match status" value="1"/>
</dbReference>
<comment type="caution">
    <text evidence="4">The sequence shown here is derived from an EMBL/GenBank/DDBJ whole genome shotgun (WGS) entry which is preliminary data.</text>
</comment>
<dbReference type="PROSITE" id="PS51762">
    <property type="entry name" value="GH16_2"/>
    <property type="match status" value="1"/>
</dbReference>
<dbReference type="InterPro" id="IPR050546">
    <property type="entry name" value="Glycosyl_Hydrlase_16"/>
</dbReference>
<reference evidence="5" key="1">
    <citation type="journal article" date="2019" name="Int. J. Syst. Evol. Microbiol.">
        <title>The Global Catalogue of Microorganisms (GCM) 10K type strain sequencing project: providing services to taxonomists for standard genome sequencing and annotation.</title>
        <authorList>
            <consortium name="The Broad Institute Genomics Platform"/>
            <consortium name="The Broad Institute Genome Sequencing Center for Infectious Disease"/>
            <person name="Wu L."/>
            <person name="Ma J."/>
        </authorList>
    </citation>
    <scope>NUCLEOTIDE SEQUENCE [LARGE SCALE GENOMIC DNA]</scope>
    <source>
        <strain evidence="5">JCM 9687</strain>
    </source>
</reference>
<dbReference type="PANTHER" id="PTHR10963:SF55">
    <property type="entry name" value="GLYCOSIDE HYDROLASE FAMILY 16 PROTEIN"/>
    <property type="match status" value="1"/>
</dbReference>
<dbReference type="RefSeq" id="WP_224956118.1">
    <property type="nucleotide sequence ID" value="NZ_BAAAYK010000038.1"/>
</dbReference>
<dbReference type="GO" id="GO:0016787">
    <property type="term" value="F:hydrolase activity"/>
    <property type="evidence" value="ECO:0007669"/>
    <property type="project" value="UniProtKB-KW"/>
</dbReference>
<comment type="similarity">
    <text evidence="1">Belongs to the glycosyl hydrolase 16 family.</text>
</comment>
<dbReference type="Pfam" id="PF00722">
    <property type="entry name" value="Glyco_hydro_16"/>
    <property type="match status" value="1"/>
</dbReference>
<gene>
    <name evidence="4" type="ORF">GCM10020366_53940</name>
</gene>
<evidence type="ECO:0000313" key="5">
    <source>
        <dbReference type="Proteomes" id="UP001500483"/>
    </source>
</evidence>
<feature type="chain" id="PRO_5046613293" evidence="2">
    <location>
        <begin position="32"/>
        <end position="309"/>
    </location>
</feature>
<dbReference type="InterPro" id="IPR013320">
    <property type="entry name" value="ConA-like_dom_sf"/>
</dbReference>
<dbReference type="EMBL" id="BAAAYK010000038">
    <property type="protein sequence ID" value="GAA3363158.1"/>
    <property type="molecule type" value="Genomic_DNA"/>
</dbReference>
<evidence type="ECO:0000259" key="3">
    <source>
        <dbReference type="PROSITE" id="PS51762"/>
    </source>
</evidence>
<evidence type="ECO:0000313" key="4">
    <source>
        <dbReference type="EMBL" id="GAA3363158.1"/>
    </source>
</evidence>
<dbReference type="Proteomes" id="UP001500483">
    <property type="component" value="Unassembled WGS sequence"/>
</dbReference>
<keyword evidence="2" id="KW-0732">Signal</keyword>
<name>A0ABP6RY19_9PSEU</name>
<dbReference type="InterPro" id="IPR000757">
    <property type="entry name" value="Beta-glucanase-like"/>
</dbReference>
<feature type="signal peptide" evidence="2">
    <location>
        <begin position="1"/>
        <end position="31"/>
    </location>
</feature>
<feature type="domain" description="GH16" evidence="3">
    <location>
        <begin position="33"/>
        <end position="309"/>
    </location>
</feature>